<accession>A0AAN7JHW5</accession>
<dbReference type="PANTHER" id="PTHR46629">
    <property type="entry name" value="OS01G0917900 PROTEIN"/>
    <property type="match status" value="1"/>
</dbReference>
<keyword evidence="5" id="KW-1185">Reference proteome</keyword>
<protein>
    <recommendedName>
        <fullName evidence="3">RING-type domain-containing protein</fullName>
    </recommendedName>
</protein>
<feature type="compositionally biased region" description="Polar residues" evidence="2">
    <location>
        <begin position="200"/>
        <end position="216"/>
    </location>
</feature>
<dbReference type="InterPro" id="IPR013083">
    <property type="entry name" value="Znf_RING/FYVE/PHD"/>
</dbReference>
<evidence type="ECO:0000259" key="3">
    <source>
        <dbReference type="PROSITE" id="PS50089"/>
    </source>
</evidence>
<feature type="domain" description="RING-type" evidence="3">
    <location>
        <begin position="334"/>
        <end position="372"/>
    </location>
</feature>
<gene>
    <name evidence="4" type="ORF">SAY87_010127</name>
</gene>
<feature type="compositionally biased region" description="Polar residues" evidence="2">
    <location>
        <begin position="169"/>
        <end position="178"/>
    </location>
</feature>
<evidence type="ECO:0000313" key="4">
    <source>
        <dbReference type="EMBL" id="KAK4743815.1"/>
    </source>
</evidence>
<feature type="compositionally biased region" description="Basic and acidic residues" evidence="2">
    <location>
        <begin position="94"/>
        <end position="104"/>
    </location>
</feature>
<dbReference type="PROSITE" id="PS50089">
    <property type="entry name" value="ZF_RING_2"/>
    <property type="match status" value="1"/>
</dbReference>
<keyword evidence="1" id="KW-0862">Zinc</keyword>
<feature type="region of interest" description="Disordered" evidence="2">
    <location>
        <begin position="77"/>
        <end position="239"/>
    </location>
</feature>
<keyword evidence="1" id="KW-0863">Zinc-finger</keyword>
<evidence type="ECO:0000256" key="1">
    <source>
        <dbReference type="PROSITE-ProRule" id="PRU00175"/>
    </source>
</evidence>
<dbReference type="AlphaFoldDB" id="A0AAN7JHW5"/>
<dbReference type="SUPFAM" id="SSF57850">
    <property type="entry name" value="RING/U-box"/>
    <property type="match status" value="1"/>
</dbReference>
<dbReference type="Proteomes" id="UP001345219">
    <property type="component" value="Chromosome 9"/>
</dbReference>
<name>A0AAN7JHW5_9MYRT</name>
<sequence>MSIVEAAASSHIRDFFRFKDDDAASSVDSRRSDVDGLIFDVPGNSERLPSSLHSSAVSAPPPVSRTLLDIILSEGPNIDQHKRPAQQGHHGGKDKKSWKSFKDRLRLKRAGPGLNPASQATPSDFLSSKTRPSPFNTVGPVLTEGPSSSEDSLSMEDKPRKCNSYVCEGSTSRASTRFGTLVPISIEPDRSSGSSEHSSRPQLSCHNSTRYTSRLTESPGALTRSESSPISRGRSIPQLREVNEATSAEEPPQESARRLSMVLAEEREQSAREAAGSEQPVRMSLMDLLEKTDRQMGLEGTRYILRDDEEGGEAAAAVAREEESGCGRGVEQNCCICMVRHKGAAFIPCGHTFCRLCSRELWVSRGSCPLCNSHIAEILDLY</sequence>
<dbReference type="GO" id="GO:0008270">
    <property type="term" value="F:zinc ion binding"/>
    <property type="evidence" value="ECO:0007669"/>
    <property type="project" value="UniProtKB-KW"/>
</dbReference>
<dbReference type="SMART" id="SM00184">
    <property type="entry name" value="RING"/>
    <property type="match status" value="1"/>
</dbReference>
<reference evidence="4 5" key="1">
    <citation type="journal article" date="2023" name="Hortic Res">
        <title>Pangenome of water caltrop reveals structural variations and asymmetric subgenome divergence after allopolyploidization.</title>
        <authorList>
            <person name="Zhang X."/>
            <person name="Chen Y."/>
            <person name="Wang L."/>
            <person name="Yuan Y."/>
            <person name="Fang M."/>
            <person name="Shi L."/>
            <person name="Lu R."/>
            <person name="Comes H.P."/>
            <person name="Ma Y."/>
            <person name="Chen Y."/>
            <person name="Huang G."/>
            <person name="Zhou Y."/>
            <person name="Zheng Z."/>
            <person name="Qiu Y."/>
        </authorList>
    </citation>
    <scope>NUCLEOTIDE SEQUENCE [LARGE SCALE GENOMIC DNA]</scope>
    <source>
        <tissue evidence="4">Roots</tissue>
    </source>
</reference>
<feature type="compositionally biased region" description="Polar residues" evidence="2">
    <location>
        <begin position="116"/>
        <end position="136"/>
    </location>
</feature>
<dbReference type="Gene3D" id="3.30.40.10">
    <property type="entry name" value="Zinc/RING finger domain, C3HC4 (zinc finger)"/>
    <property type="match status" value="1"/>
</dbReference>
<keyword evidence="1" id="KW-0479">Metal-binding</keyword>
<comment type="caution">
    <text evidence="4">The sequence shown here is derived from an EMBL/GenBank/DDBJ whole genome shotgun (WGS) entry which is preliminary data.</text>
</comment>
<dbReference type="InterPro" id="IPR001841">
    <property type="entry name" value="Znf_RING"/>
</dbReference>
<dbReference type="EMBL" id="JAXIOK010000022">
    <property type="protein sequence ID" value="KAK4743815.1"/>
    <property type="molecule type" value="Genomic_DNA"/>
</dbReference>
<evidence type="ECO:0000256" key="2">
    <source>
        <dbReference type="SAM" id="MobiDB-lite"/>
    </source>
</evidence>
<dbReference type="Pfam" id="PF13920">
    <property type="entry name" value="zf-C3HC4_3"/>
    <property type="match status" value="1"/>
</dbReference>
<evidence type="ECO:0000313" key="5">
    <source>
        <dbReference type="Proteomes" id="UP001345219"/>
    </source>
</evidence>
<organism evidence="4 5">
    <name type="scientific">Trapa incisa</name>
    <dbReference type="NCBI Taxonomy" id="236973"/>
    <lineage>
        <taxon>Eukaryota</taxon>
        <taxon>Viridiplantae</taxon>
        <taxon>Streptophyta</taxon>
        <taxon>Embryophyta</taxon>
        <taxon>Tracheophyta</taxon>
        <taxon>Spermatophyta</taxon>
        <taxon>Magnoliopsida</taxon>
        <taxon>eudicotyledons</taxon>
        <taxon>Gunneridae</taxon>
        <taxon>Pentapetalae</taxon>
        <taxon>rosids</taxon>
        <taxon>malvids</taxon>
        <taxon>Myrtales</taxon>
        <taxon>Lythraceae</taxon>
        <taxon>Trapa</taxon>
    </lineage>
</organism>
<proteinExistence type="predicted"/>